<dbReference type="FunFam" id="2.60.120.260:FF:000149">
    <property type="entry name" value="Leupeptin-inactivating enzyme 1"/>
    <property type="match status" value="1"/>
</dbReference>
<dbReference type="PROSITE" id="PS51829">
    <property type="entry name" value="P_HOMO_B"/>
    <property type="match status" value="1"/>
</dbReference>
<evidence type="ECO:0000259" key="12">
    <source>
        <dbReference type="PROSITE" id="PS51829"/>
    </source>
</evidence>
<dbReference type="SUPFAM" id="SSF49785">
    <property type="entry name" value="Galactose-binding domain-like"/>
    <property type="match status" value="1"/>
</dbReference>
<dbReference type="InterPro" id="IPR036852">
    <property type="entry name" value="Peptidase_S8/S53_dom_sf"/>
</dbReference>
<dbReference type="Pfam" id="PF01483">
    <property type="entry name" value="P_proprotein"/>
    <property type="match status" value="1"/>
</dbReference>
<dbReference type="AlphaFoldDB" id="A0A1T4R1U9"/>
<dbReference type="PROSITE" id="PS00137">
    <property type="entry name" value="SUBTILASE_HIS"/>
    <property type="match status" value="1"/>
</dbReference>
<dbReference type="Gene3D" id="2.60.120.260">
    <property type="entry name" value="Galactose-binding domain-like"/>
    <property type="match status" value="1"/>
</dbReference>
<dbReference type="OrthoDB" id="9790784at2"/>
<evidence type="ECO:0000313" key="13">
    <source>
        <dbReference type="EMBL" id="SKA09701.1"/>
    </source>
</evidence>
<dbReference type="Proteomes" id="UP000190061">
    <property type="component" value="Unassembled WGS sequence"/>
</dbReference>
<evidence type="ECO:0000256" key="5">
    <source>
        <dbReference type="ARBA" id="ARBA00022729"/>
    </source>
</evidence>
<keyword evidence="14" id="KW-1185">Reference proteome</keyword>
<keyword evidence="7 9" id="KW-0720">Serine protease</keyword>
<keyword evidence="3" id="KW-0964">Secreted</keyword>
<dbReference type="PANTHER" id="PTHR43806:SF11">
    <property type="entry name" value="CEREVISIN-RELATED"/>
    <property type="match status" value="1"/>
</dbReference>
<keyword evidence="4 9" id="KW-0645">Protease</keyword>
<comment type="similarity">
    <text evidence="2 9 10">Belongs to the peptidase S8 family.</text>
</comment>
<dbReference type="STRING" id="1122188.SAMN02745674_01926"/>
<dbReference type="Pfam" id="PF04151">
    <property type="entry name" value="PPC"/>
    <property type="match status" value="1"/>
</dbReference>
<feature type="chain" id="PRO_5012865934" evidence="11">
    <location>
        <begin position="29"/>
        <end position="709"/>
    </location>
</feature>
<dbReference type="InterPro" id="IPR050131">
    <property type="entry name" value="Peptidase_S8_subtilisin-like"/>
</dbReference>
<proteinExistence type="inferred from homology"/>
<keyword evidence="6 9" id="KW-0378">Hydrolase</keyword>
<dbReference type="PROSITE" id="PS00138">
    <property type="entry name" value="SUBTILASE_SER"/>
    <property type="match status" value="1"/>
</dbReference>
<dbReference type="Gene3D" id="2.60.120.380">
    <property type="match status" value="1"/>
</dbReference>
<dbReference type="InterPro" id="IPR034176">
    <property type="entry name" value="Peptidases_S8_13"/>
</dbReference>
<feature type="domain" description="P/Homo B" evidence="12">
    <location>
        <begin position="594"/>
        <end position="709"/>
    </location>
</feature>
<dbReference type="InterPro" id="IPR023827">
    <property type="entry name" value="Peptidase_S8_Asp-AS"/>
</dbReference>
<dbReference type="PROSITE" id="PS00136">
    <property type="entry name" value="SUBTILASE_ASP"/>
    <property type="match status" value="1"/>
</dbReference>
<dbReference type="PANTHER" id="PTHR43806">
    <property type="entry name" value="PEPTIDASE S8"/>
    <property type="match status" value="1"/>
</dbReference>
<evidence type="ECO:0000256" key="1">
    <source>
        <dbReference type="ARBA" id="ARBA00004613"/>
    </source>
</evidence>
<dbReference type="GO" id="GO:0006508">
    <property type="term" value="P:proteolysis"/>
    <property type="evidence" value="ECO:0007669"/>
    <property type="project" value="UniProtKB-KW"/>
</dbReference>
<evidence type="ECO:0000256" key="10">
    <source>
        <dbReference type="RuleBase" id="RU003355"/>
    </source>
</evidence>
<gene>
    <name evidence="13" type="ORF">SAMN02745674_01926</name>
</gene>
<feature type="active site" description="Charge relay system" evidence="9">
    <location>
        <position position="240"/>
    </location>
</feature>
<dbReference type="FunFam" id="3.40.50.200:FF:000022">
    <property type="entry name" value="Extracellular protease"/>
    <property type="match status" value="1"/>
</dbReference>
<dbReference type="InterPro" id="IPR023828">
    <property type="entry name" value="Peptidase_S8_Ser-AS"/>
</dbReference>
<sequence>MSHRFPRGIRPHALAAATAAVLSASVLAAPAMAAGQGTVNISSLQSADTHDRFIVKYKEGSAERSNPAALKRSLNAAATATLHGKALGLQKLRSTAIGAEVIRTERKLDRRDAEALMRSLAADPNVEYVEVDQLMKPIASANDTYYTSHQWHYWEAAGGIKADQAWDTTTGSGVVVAVIDTGITNHSDLNGNVLPGYDFISDAGMARDGNGRDSNAQDEGDWYAANECAAGYPASNSSWHGTHVAGTVAAVTNNNSGVAGVAHGAKVVPVRVLGKCGGYTSDIVDGIVWASGGSVSGVPANANPAEVINMSLGGGGSCSSSYQNAINSAVSRGSTVVVAAGNSNADTSGFTPASCNNVIAVASTTRTGARSSFSNYGSLIDVAAPGSDIASTVNSGTTTPSSEGYSLMSGTSMAAPHVAGVAALMQAAAGGSLTPAQVESTLKSTVRSFPSSPDRNIGNGIMNAKAAVDAVSGGGGGGGGGGGDGELTKGVPETGLSAGSGSSLSYTIEVPAGASNLSIAISGGSGDADLYVRRGSAPTDSSYDCRPYRSGNAETCTFASPAAGTYHVRVKAYSSFSGVTLLGDYSAGSGGGGGGTSQTYSNTGDYTIRDRATVESPISVSGRSGNAPSATPVAIDIRHTYKGDLKVDLVAPDGSAYTLHNRSGGSADNIIGTATVDLSSEAINGTWKLRVNDAYSGDTGYINSWSITF</sequence>
<evidence type="ECO:0000256" key="3">
    <source>
        <dbReference type="ARBA" id="ARBA00022525"/>
    </source>
</evidence>
<feature type="active site" description="Charge relay system" evidence="9">
    <location>
        <position position="180"/>
    </location>
</feature>
<dbReference type="EMBL" id="FUXP01000006">
    <property type="protein sequence ID" value="SKA09701.1"/>
    <property type="molecule type" value="Genomic_DNA"/>
</dbReference>
<dbReference type="FunFam" id="2.60.120.380:FF:000013">
    <property type="entry name" value="Alkaline serine protease"/>
    <property type="match status" value="1"/>
</dbReference>
<dbReference type="Gene3D" id="3.40.50.200">
    <property type="entry name" value="Peptidase S8/S53 domain"/>
    <property type="match status" value="1"/>
</dbReference>
<dbReference type="InterPro" id="IPR008979">
    <property type="entry name" value="Galactose-bd-like_sf"/>
</dbReference>
<keyword evidence="8" id="KW-0865">Zymogen</keyword>
<evidence type="ECO:0000256" key="11">
    <source>
        <dbReference type="SAM" id="SignalP"/>
    </source>
</evidence>
<evidence type="ECO:0000256" key="4">
    <source>
        <dbReference type="ARBA" id="ARBA00022670"/>
    </source>
</evidence>
<evidence type="ECO:0000256" key="6">
    <source>
        <dbReference type="ARBA" id="ARBA00022801"/>
    </source>
</evidence>
<dbReference type="Pfam" id="PF00082">
    <property type="entry name" value="Peptidase_S8"/>
    <property type="match status" value="1"/>
</dbReference>
<accession>A0A1T4R1U9</accession>
<dbReference type="InterPro" id="IPR000209">
    <property type="entry name" value="Peptidase_S8/S53_dom"/>
</dbReference>
<dbReference type="InterPro" id="IPR022398">
    <property type="entry name" value="Peptidase_S8_His-AS"/>
</dbReference>
<protein>
    <submittedName>
        <fullName evidence="13">Serine protease</fullName>
    </submittedName>
</protein>
<dbReference type="InterPro" id="IPR015500">
    <property type="entry name" value="Peptidase_S8_subtilisin-rel"/>
</dbReference>
<evidence type="ECO:0000256" key="7">
    <source>
        <dbReference type="ARBA" id="ARBA00022825"/>
    </source>
</evidence>
<name>A0A1T4R1U9_9GAMM</name>
<evidence type="ECO:0000256" key="9">
    <source>
        <dbReference type="PROSITE-ProRule" id="PRU01240"/>
    </source>
</evidence>
<dbReference type="GO" id="GO:0005576">
    <property type="term" value="C:extracellular region"/>
    <property type="evidence" value="ECO:0007669"/>
    <property type="project" value="UniProtKB-SubCell"/>
</dbReference>
<dbReference type="GO" id="GO:0004252">
    <property type="term" value="F:serine-type endopeptidase activity"/>
    <property type="evidence" value="ECO:0007669"/>
    <property type="project" value="UniProtKB-UniRule"/>
</dbReference>
<organism evidence="13 14">
    <name type="scientific">Lysobacter spongiicola DSM 21749</name>
    <dbReference type="NCBI Taxonomy" id="1122188"/>
    <lineage>
        <taxon>Bacteria</taxon>
        <taxon>Pseudomonadati</taxon>
        <taxon>Pseudomonadota</taxon>
        <taxon>Gammaproteobacteria</taxon>
        <taxon>Lysobacterales</taxon>
        <taxon>Lysobacteraceae</taxon>
        <taxon>Novilysobacter</taxon>
    </lineage>
</organism>
<feature type="active site" description="Charge relay system" evidence="9">
    <location>
        <position position="412"/>
    </location>
</feature>
<evidence type="ECO:0000256" key="2">
    <source>
        <dbReference type="ARBA" id="ARBA00011073"/>
    </source>
</evidence>
<dbReference type="SUPFAM" id="SSF52743">
    <property type="entry name" value="Subtilisin-like"/>
    <property type="match status" value="1"/>
</dbReference>
<dbReference type="InterPro" id="IPR007280">
    <property type="entry name" value="Peptidase_C_arc/bac"/>
</dbReference>
<dbReference type="CDD" id="cd07496">
    <property type="entry name" value="Peptidases_S8_13"/>
    <property type="match status" value="1"/>
</dbReference>
<evidence type="ECO:0000313" key="14">
    <source>
        <dbReference type="Proteomes" id="UP000190061"/>
    </source>
</evidence>
<reference evidence="13 14" key="1">
    <citation type="submission" date="2017-02" db="EMBL/GenBank/DDBJ databases">
        <authorList>
            <person name="Peterson S.W."/>
        </authorList>
    </citation>
    <scope>NUCLEOTIDE SEQUENCE [LARGE SCALE GENOMIC DNA]</scope>
    <source>
        <strain evidence="13 14">DSM 21749</strain>
    </source>
</reference>
<dbReference type="PROSITE" id="PS51892">
    <property type="entry name" value="SUBTILASE"/>
    <property type="match status" value="1"/>
</dbReference>
<dbReference type="PRINTS" id="PR00723">
    <property type="entry name" value="SUBTILISIN"/>
</dbReference>
<keyword evidence="5 11" id="KW-0732">Signal</keyword>
<dbReference type="InterPro" id="IPR002884">
    <property type="entry name" value="P_dom"/>
</dbReference>
<comment type="subcellular location">
    <subcellularLocation>
        <location evidence="1">Secreted</location>
    </subcellularLocation>
</comment>
<evidence type="ECO:0000256" key="8">
    <source>
        <dbReference type="ARBA" id="ARBA00023145"/>
    </source>
</evidence>
<feature type="signal peptide" evidence="11">
    <location>
        <begin position="1"/>
        <end position="28"/>
    </location>
</feature>